<name>A0A2P1P9W7_9RICK</name>
<sequence length="136" mass="15133">MFAQIANCSAQFNNAVYTCSAYSFLLRLTTIKGSFLNNQSNTFKKAYGATHYSLPYLGFKGCIYILNKAFGYTISPQGQQMIDIVTALAFVNNLAHEFMHVDEVKEYMPAKSVESHHYIPVMGDHVDSDVGAVCLN</sequence>
<dbReference type="AlphaFoldDB" id="A0A2P1P9W7"/>
<dbReference type="KEGG" id="ptc:phytr_11380"/>
<keyword evidence="2" id="KW-1185">Reference proteome</keyword>
<dbReference type="EMBL" id="CP027845">
    <property type="protein sequence ID" value="AVP88063.1"/>
    <property type="molecule type" value="Genomic_DNA"/>
</dbReference>
<evidence type="ECO:0000313" key="2">
    <source>
        <dbReference type="Proteomes" id="UP000241762"/>
    </source>
</evidence>
<proteinExistence type="predicted"/>
<reference evidence="1 2" key="1">
    <citation type="submission" date="2018-03" db="EMBL/GenBank/DDBJ databases">
        <title>A gene transfer event suggests a long-term partnership between eustigmatophyte algae and a novel lineage of endosymbiotic bacteria.</title>
        <authorList>
            <person name="Yurchenko T."/>
            <person name="Sevcikova T."/>
            <person name="Pribyl P."/>
            <person name="El Karkouri K."/>
            <person name="Klimes V."/>
            <person name="Amaral R."/>
            <person name="Zbrankova V."/>
            <person name="Kim E."/>
            <person name="Raoult D."/>
            <person name="Santos L.M.A."/>
            <person name="Elias M."/>
        </authorList>
    </citation>
    <scope>NUCLEOTIDE SEQUENCE [LARGE SCALE GENOMIC DNA]</scope>
    <source>
        <strain evidence="1">CCALA 838</strain>
    </source>
</reference>
<gene>
    <name evidence="1" type="ORF">phytr_11380</name>
</gene>
<dbReference type="RefSeq" id="WP_106874880.1">
    <property type="nucleotide sequence ID" value="NZ_CP027845.1"/>
</dbReference>
<accession>A0A2P1P9W7</accession>
<organism evidence="1 2">
    <name type="scientific">Candidatus Phycorickettsia trachydisci</name>
    <dbReference type="NCBI Taxonomy" id="2115978"/>
    <lineage>
        <taxon>Bacteria</taxon>
        <taxon>Pseudomonadati</taxon>
        <taxon>Pseudomonadota</taxon>
        <taxon>Alphaproteobacteria</taxon>
        <taxon>Rickettsiales</taxon>
        <taxon>Rickettsiaceae</taxon>
        <taxon>Candidatus Phycorickettsia</taxon>
    </lineage>
</organism>
<evidence type="ECO:0000313" key="1">
    <source>
        <dbReference type="EMBL" id="AVP88063.1"/>
    </source>
</evidence>
<protein>
    <submittedName>
        <fullName evidence="1">Uncharacterized protein</fullName>
    </submittedName>
</protein>
<dbReference type="Proteomes" id="UP000241762">
    <property type="component" value="Chromosome"/>
</dbReference>